<keyword evidence="2" id="KW-0057">Aromatic amino acid biosynthesis</keyword>
<dbReference type="SUPFAM" id="SSF51735">
    <property type="entry name" value="NAD(P)-binding Rossmann-fold domains"/>
    <property type="match status" value="1"/>
</dbReference>
<gene>
    <name evidence="4" type="ORF">H9Q78_09950</name>
</gene>
<dbReference type="GO" id="GO:0009423">
    <property type="term" value="P:chorismate biosynthetic process"/>
    <property type="evidence" value="ECO:0007669"/>
    <property type="project" value="TreeGrafter"/>
</dbReference>
<dbReference type="GO" id="GO:0019632">
    <property type="term" value="P:shikimate metabolic process"/>
    <property type="evidence" value="ECO:0007669"/>
    <property type="project" value="TreeGrafter"/>
</dbReference>
<dbReference type="InterPro" id="IPR022893">
    <property type="entry name" value="Shikimate_DH_fam"/>
</dbReference>
<dbReference type="InterPro" id="IPR046346">
    <property type="entry name" value="Aminoacid_DH-like_N_sf"/>
</dbReference>
<comment type="pathway">
    <text evidence="1">Metabolic intermediate biosynthesis; chorismate biosynthesis; chorismate from D-erythrose 4-phosphate and phosphoenolpyruvate: step 4/7.</text>
</comment>
<dbReference type="KEGG" id="qdo:H9Q78_09950"/>
<dbReference type="Gene3D" id="3.40.50.10860">
    <property type="entry name" value="Leucine Dehydrogenase, chain A, domain 1"/>
    <property type="match status" value="1"/>
</dbReference>
<dbReference type="GO" id="GO:0004764">
    <property type="term" value="F:shikimate 3-dehydrogenase (NADP+) activity"/>
    <property type="evidence" value="ECO:0007669"/>
    <property type="project" value="InterPro"/>
</dbReference>
<dbReference type="RefSeq" id="WP_249301418.1">
    <property type="nucleotide sequence ID" value="NZ_CP060634.1"/>
</dbReference>
<keyword evidence="2" id="KW-0028">Amino-acid biosynthesis</keyword>
<reference evidence="4 5" key="1">
    <citation type="submission" date="2020-08" db="EMBL/GenBank/DDBJ databases">
        <authorList>
            <person name="Liu C."/>
            <person name="Sun Q."/>
        </authorList>
    </citation>
    <scope>NUCLEOTIDE SEQUENCE [LARGE SCALE GENOMIC DNA]</scope>
    <source>
        <strain evidence="4 5">NSJ-38</strain>
    </source>
</reference>
<dbReference type="PANTHER" id="PTHR21089">
    <property type="entry name" value="SHIKIMATE DEHYDROGENASE"/>
    <property type="match status" value="1"/>
</dbReference>
<evidence type="ECO:0000313" key="5">
    <source>
        <dbReference type="Proteomes" id="UP000515823"/>
    </source>
</evidence>
<protein>
    <submittedName>
        <fullName evidence="4">Shikimate dehydrogenase</fullName>
    </submittedName>
</protein>
<dbReference type="GO" id="GO:0005829">
    <property type="term" value="C:cytosol"/>
    <property type="evidence" value="ECO:0007669"/>
    <property type="project" value="TreeGrafter"/>
</dbReference>
<dbReference type="PANTHER" id="PTHR21089:SF1">
    <property type="entry name" value="BIFUNCTIONAL 3-DEHYDROQUINATE DEHYDRATASE_SHIKIMATE DEHYDROGENASE, CHLOROPLASTIC"/>
    <property type="match status" value="1"/>
</dbReference>
<proteinExistence type="predicted"/>
<evidence type="ECO:0000259" key="3">
    <source>
        <dbReference type="Pfam" id="PF08501"/>
    </source>
</evidence>
<feature type="domain" description="Shikimate dehydrogenase substrate binding N-terminal" evidence="3">
    <location>
        <begin position="5"/>
        <end position="79"/>
    </location>
</feature>
<dbReference type="Proteomes" id="UP000515823">
    <property type="component" value="Chromosome"/>
</dbReference>
<accession>A0A7G9G1U2</accession>
<sequence>MEYGLIGEKLGHSYSKLIHEKLADYTYDLVPLSREEFPEFMKSRAFKAVNVTIPYKKEVIPYLDEMDAHAAAIGAVNTIVNKDGRLIGHNTDFSGFEYMTVSSQTEVLGKKALVLGTGGASLAILAVLKKLGAASIISVSRSGKGNAVTYEECLAHHTDAELIVNTTPVGMFPDLSSSPLDLTPFTACRCVLDIIYNPAVTRLAAQARSLGMKGITGLPMLVAQAKYACEFFLERKIDNRVIPEITRELAKGELI</sequence>
<dbReference type="AlphaFoldDB" id="A0A7G9G1U2"/>
<evidence type="ECO:0000256" key="2">
    <source>
        <dbReference type="ARBA" id="ARBA00023141"/>
    </source>
</evidence>
<dbReference type="GO" id="GO:0009073">
    <property type="term" value="P:aromatic amino acid family biosynthetic process"/>
    <property type="evidence" value="ECO:0007669"/>
    <property type="project" value="UniProtKB-KW"/>
</dbReference>
<evidence type="ECO:0000313" key="4">
    <source>
        <dbReference type="EMBL" id="QNM04774.1"/>
    </source>
</evidence>
<dbReference type="Gene3D" id="3.40.50.720">
    <property type="entry name" value="NAD(P)-binding Rossmann-like Domain"/>
    <property type="match status" value="1"/>
</dbReference>
<dbReference type="Pfam" id="PF08501">
    <property type="entry name" value="Shikimate_dh_N"/>
    <property type="match status" value="1"/>
</dbReference>
<dbReference type="InterPro" id="IPR036291">
    <property type="entry name" value="NAD(P)-bd_dom_sf"/>
</dbReference>
<dbReference type="CDD" id="cd01065">
    <property type="entry name" value="NAD_bind_Shikimate_DH"/>
    <property type="match status" value="1"/>
</dbReference>
<keyword evidence="5" id="KW-1185">Reference proteome</keyword>
<dbReference type="SUPFAM" id="SSF53223">
    <property type="entry name" value="Aminoacid dehydrogenase-like, N-terminal domain"/>
    <property type="match status" value="1"/>
</dbReference>
<name>A0A7G9G1U2_9FIRM</name>
<evidence type="ECO:0000256" key="1">
    <source>
        <dbReference type="ARBA" id="ARBA00004871"/>
    </source>
</evidence>
<organism evidence="4 5">
    <name type="scientific">Qiania dongpingensis</name>
    <dbReference type="NCBI Taxonomy" id="2763669"/>
    <lineage>
        <taxon>Bacteria</taxon>
        <taxon>Bacillati</taxon>
        <taxon>Bacillota</taxon>
        <taxon>Clostridia</taxon>
        <taxon>Lachnospirales</taxon>
        <taxon>Lachnospiraceae</taxon>
        <taxon>Qiania</taxon>
    </lineage>
</organism>
<dbReference type="EMBL" id="CP060634">
    <property type="protein sequence ID" value="QNM04774.1"/>
    <property type="molecule type" value="Genomic_DNA"/>
</dbReference>
<dbReference type="GO" id="GO:0050661">
    <property type="term" value="F:NADP binding"/>
    <property type="evidence" value="ECO:0007669"/>
    <property type="project" value="TreeGrafter"/>
</dbReference>
<dbReference type="InterPro" id="IPR013708">
    <property type="entry name" value="Shikimate_DH-bd_N"/>
</dbReference>